<dbReference type="Proteomes" id="UP001556367">
    <property type="component" value="Unassembled WGS sequence"/>
</dbReference>
<dbReference type="PANTHER" id="PTHR45658:SF18">
    <property type="entry name" value="PROTEIN GAT2"/>
    <property type="match status" value="1"/>
</dbReference>
<organism evidence="8 9">
    <name type="scientific">Hohenbuehelia grisea</name>
    <dbReference type="NCBI Taxonomy" id="104357"/>
    <lineage>
        <taxon>Eukaryota</taxon>
        <taxon>Fungi</taxon>
        <taxon>Dikarya</taxon>
        <taxon>Basidiomycota</taxon>
        <taxon>Agaricomycotina</taxon>
        <taxon>Agaricomycetes</taxon>
        <taxon>Agaricomycetidae</taxon>
        <taxon>Agaricales</taxon>
        <taxon>Pleurotineae</taxon>
        <taxon>Pleurotaceae</taxon>
        <taxon>Hohenbuehelia</taxon>
    </lineage>
</organism>
<feature type="region of interest" description="Disordered" evidence="6">
    <location>
        <begin position="337"/>
        <end position="356"/>
    </location>
</feature>
<gene>
    <name evidence="8" type="ORF">HGRIS_013000</name>
</gene>
<evidence type="ECO:0000256" key="5">
    <source>
        <dbReference type="SAM" id="Coils"/>
    </source>
</evidence>
<dbReference type="CDD" id="cd00202">
    <property type="entry name" value="ZnF_GATA"/>
    <property type="match status" value="1"/>
</dbReference>
<dbReference type="SUPFAM" id="SSF57716">
    <property type="entry name" value="Glucocorticoid receptor-like (DNA-binding domain)"/>
    <property type="match status" value="1"/>
</dbReference>
<feature type="domain" description="GATA-type" evidence="7">
    <location>
        <begin position="292"/>
        <end position="325"/>
    </location>
</feature>
<accession>A0ABR3IU12</accession>
<keyword evidence="1" id="KW-0479">Metal-binding</keyword>
<evidence type="ECO:0000256" key="1">
    <source>
        <dbReference type="ARBA" id="ARBA00022723"/>
    </source>
</evidence>
<dbReference type="InterPro" id="IPR000014">
    <property type="entry name" value="PAS"/>
</dbReference>
<dbReference type="InterPro" id="IPR051140">
    <property type="entry name" value="GATA_TF"/>
</dbReference>
<dbReference type="CDD" id="cd00130">
    <property type="entry name" value="PAS"/>
    <property type="match status" value="1"/>
</dbReference>
<evidence type="ECO:0000313" key="9">
    <source>
        <dbReference type="Proteomes" id="UP001556367"/>
    </source>
</evidence>
<dbReference type="Gene3D" id="3.30.450.20">
    <property type="entry name" value="PAS domain"/>
    <property type="match status" value="1"/>
</dbReference>
<name>A0ABR3IU12_9AGAR</name>
<dbReference type="InterPro" id="IPR035965">
    <property type="entry name" value="PAS-like_dom_sf"/>
</dbReference>
<dbReference type="PANTHER" id="PTHR45658">
    <property type="entry name" value="GATA TRANSCRIPTION FACTOR"/>
    <property type="match status" value="1"/>
</dbReference>
<keyword evidence="5" id="KW-0175">Coiled coil</keyword>
<dbReference type="PROSITE" id="PS00344">
    <property type="entry name" value="GATA_ZN_FINGER_1"/>
    <property type="match status" value="1"/>
</dbReference>
<dbReference type="Pfam" id="PF00320">
    <property type="entry name" value="GATA"/>
    <property type="match status" value="1"/>
</dbReference>
<dbReference type="EMBL" id="JASNQZ010000015">
    <property type="protein sequence ID" value="KAL0946831.1"/>
    <property type="molecule type" value="Genomic_DNA"/>
</dbReference>
<dbReference type="SMART" id="SM00401">
    <property type="entry name" value="ZnF_GATA"/>
    <property type="match status" value="1"/>
</dbReference>
<protein>
    <recommendedName>
        <fullName evidence="7">GATA-type domain-containing protein</fullName>
    </recommendedName>
</protein>
<dbReference type="InterPro" id="IPR013088">
    <property type="entry name" value="Znf_NHR/GATA"/>
</dbReference>
<evidence type="ECO:0000313" key="8">
    <source>
        <dbReference type="EMBL" id="KAL0946831.1"/>
    </source>
</evidence>
<proteinExistence type="predicted"/>
<evidence type="ECO:0000256" key="3">
    <source>
        <dbReference type="ARBA" id="ARBA00022833"/>
    </source>
</evidence>
<dbReference type="SUPFAM" id="SSF55785">
    <property type="entry name" value="PYP-like sensor domain (PAS domain)"/>
    <property type="match status" value="1"/>
</dbReference>
<reference evidence="9" key="1">
    <citation type="submission" date="2024-06" db="EMBL/GenBank/DDBJ databases">
        <title>Multi-omics analyses provide insights into the biosynthesis of the anticancer antibiotic pleurotin in Hohenbuehelia grisea.</title>
        <authorList>
            <person name="Weaver J.A."/>
            <person name="Alberti F."/>
        </authorList>
    </citation>
    <scope>NUCLEOTIDE SEQUENCE [LARGE SCALE GENOMIC DNA]</scope>
    <source>
        <strain evidence="9">T-177</strain>
    </source>
</reference>
<dbReference type="InterPro" id="IPR000679">
    <property type="entry name" value="Znf_GATA"/>
</dbReference>
<evidence type="ECO:0000256" key="4">
    <source>
        <dbReference type="PROSITE-ProRule" id="PRU00094"/>
    </source>
</evidence>
<evidence type="ECO:0000256" key="6">
    <source>
        <dbReference type="SAM" id="MobiDB-lite"/>
    </source>
</evidence>
<evidence type="ECO:0000256" key="2">
    <source>
        <dbReference type="ARBA" id="ARBA00022771"/>
    </source>
</evidence>
<keyword evidence="3" id="KW-0862">Zinc</keyword>
<sequence>MSFAQTASTSQKPAPVFDFTKRKRWADLLITELADAIILLLSGNGQVLFCGAAVTEILGWRDIDLIDNNFVNLVTQSDQLSWSASFEESTRTRREMLAYVHLRCHNPQAVGVVPQQEMFFEIQGRPHYVPGEQTCRIFFAVAKPYPSRSENQLHSFLELKMQNERLQQQLAELKARGVNITSSSRAHGTDALILNSVYSPTSTMQPMSGMQHQSMMGSSQGRGMADYGNPYMTGMGQGGYEELLPSPIGSVFNDGSHMYGSHGYASHGAPLSYHEEEVEDSSRKKKLKKAHSSEQYVCINCGRTDSPEWRKGPLGPKTLCNACGLRWAKEMRKFGEPTEAQVGSAPVAEGTTASAA</sequence>
<feature type="coiled-coil region" evidence="5">
    <location>
        <begin position="156"/>
        <end position="183"/>
    </location>
</feature>
<keyword evidence="9" id="KW-1185">Reference proteome</keyword>
<keyword evidence="2 4" id="KW-0863">Zinc-finger</keyword>
<dbReference type="Gene3D" id="3.30.50.10">
    <property type="entry name" value="Erythroid Transcription Factor GATA-1, subunit A"/>
    <property type="match status" value="1"/>
</dbReference>
<comment type="caution">
    <text evidence="8">The sequence shown here is derived from an EMBL/GenBank/DDBJ whole genome shotgun (WGS) entry which is preliminary data.</text>
</comment>
<dbReference type="PROSITE" id="PS50114">
    <property type="entry name" value="GATA_ZN_FINGER_2"/>
    <property type="match status" value="1"/>
</dbReference>
<evidence type="ECO:0000259" key="7">
    <source>
        <dbReference type="PROSITE" id="PS50114"/>
    </source>
</evidence>